<feature type="transmembrane region" description="Helical" evidence="1">
    <location>
        <begin position="12"/>
        <end position="33"/>
    </location>
</feature>
<evidence type="ECO:0008006" key="4">
    <source>
        <dbReference type="Google" id="ProtNLM"/>
    </source>
</evidence>
<proteinExistence type="predicted"/>
<dbReference type="Proteomes" id="UP000675880">
    <property type="component" value="Unassembled WGS sequence"/>
</dbReference>
<dbReference type="EMBL" id="CAJNBJ010000016">
    <property type="protein sequence ID" value="CAE6759565.1"/>
    <property type="molecule type" value="Genomic_DNA"/>
</dbReference>
<name>A0ABN7LMS4_9BACT</name>
<dbReference type="RefSeq" id="WP_213042721.1">
    <property type="nucleotide sequence ID" value="NZ_CAJNBJ010000016.1"/>
</dbReference>
<evidence type="ECO:0000313" key="3">
    <source>
        <dbReference type="Proteomes" id="UP000675880"/>
    </source>
</evidence>
<evidence type="ECO:0000256" key="1">
    <source>
        <dbReference type="SAM" id="Phobius"/>
    </source>
</evidence>
<sequence>MWVIQDIRWTATVLFVLTGLMVVALGGTVWAPAGEDDWLAAMMQAVLIEQANEGPFWGTFAPYIAQLEIVRGYLLNEDTASVYAAMNRLMDMLEQRENGIQPEVANRLFDYCYLVTPAEYHDVSRHIDRFIEHQYGQPIS</sequence>
<organism evidence="2 3">
    <name type="scientific">Nitrospira defluvii</name>
    <dbReference type="NCBI Taxonomy" id="330214"/>
    <lineage>
        <taxon>Bacteria</taxon>
        <taxon>Pseudomonadati</taxon>
        <taxon>Nitrospirota</taxon>
        <taxon>Nitrospiria</taxon>
        <taxon>Nitrospirales</taxon>
        <taxon>Nitrospiraceae</taxon>
        <taxon>Nitrospira</taxon>
    </lineage>
</organism>
<keyword evidence="1" id="KW-0472">Membrane</keyword>
<keyword evidence="1" id="KW-0812">Transmembrane</keyword>
<keyword evidence="1" id="KW-1133">Transmembrane helix</keyword>
<reference evidence="2 3" key="1">
    <citation type="submission" date="2021-02" db="EMBL/GenBank/DDBJ databases">
        <authorList>
            <person name="Han P."/>
        </authorList>
    </citation>
    <scope>NUCLEOTIDE SEQUENCE [LARGE SCALE GENOMIC DNA]</scope>
    <source>
        <strain evidence="2">Candidatus Nitrospira sp. ZN2</strain>
    </source>
</reference>
<keyword evidence="3" id="KW-1185">Reference proteome</keyword>
<evidence type="ECO:0000313" key="2">
    <source>
        <dbReference type="EMBL" id="CAE6759565.1"/>
    </source>
</evidence>
<protein>
    <recommendedName>
        <fullName evidence="4">DUF4129 domain-containing protein</fullName>
    </recommendedName>
</protein>
<comment type="caution">
    <text evidence="2">The sequence shown here is derived from an EMBL/GenBank/DDBJ whole genome shotgun (WGS) entry which is preliminary data.</text>
</comment>
<accession>A0ABN7LMS4</accession>
<gene>
    <name evidence="2" type="ORF">NSPZN2_30575</name>
</gene>